<comment type="caution">
    <text evidence="1">The sequence shown here is derived from an EMBL/GenBank/DDBJ whole genome shotgun (WGS) entry which is preliminary data.</text>
</comment>
<dbReference type="Proteomes" id="UP000283509">
    <property type="component" value="Unassembled WGS sequence"/>
</dbReference>
<proteinExistence type="predicted"/>
<evidence type="ECO:0000313" key="2">
    <source>
        <dbReference type="Proteomes" id="UP000283509"/>
    </source>
</evidence>
<gene>
    <name evidence="1" type="ORF">C7M84_015293</name>
</gene>
<protein>
    <submittedName>
        <fullName evidence="1">Uncharacterized protein</fullName>
    </submittedName>
</protein>
<reference evidence="1 2" key="1">
    <citation type="submission" date="2018-04" db="EMBL/GenBank/DDBJ databases">
        <authorList>
            <person name="Zhang X."/>
            <person name="Yuan J."/>
            <person name="Li F."/>
            <person name="Xiang J."/>
        </authorList>
    </citation>
    <scope>NUCLEOTIDE SEQUENCE [LARGE SCALE GENOMIC DNA]</scope>
    <source>
        <tissue evidence="1">Muscle</tissue>
    </source>
</reference>
<dbReference type="AlphaFoldDB" id="A0A3R7MPA3"/>
<organism evidence="1 2">
    <name type="scientific">Penaeus vannamei</name>
    <name type="common">Whiteleg shrimp</name>
    <name type="synonym">Litopenaeus vannamei</name>
    <dbReference type="NCBI Taxonomy" id="6689"/>
    <lineage>
        <taxon>Eukaryota</taxon>
        <taxon>Metazoa</taxon>
        <taxon>Ecdysozoa</taxon>
        <taxon>Arthropoda</taxon>
        <taxon>Crustacea</taxon>
        <taxon>Multicrustacea</taxon>
        <taxon>Malacostraca</taxon>
        <taxon>Eumalacostraca</taxon>
        <taxon>Eucarida</taxon>
        <taxon>Decapoda</taxon>
        <taxon>Dendrobranchiata</taxon>
        <taxon>Penaeoidea</taxon>
        <taxon>Penaeidae</taxon>
        <taxon>Penaeus</taxon>
    </lineage>
</organism>
<keyword evidence="2" id="KW-1185">Reference proteome</keyword>
<dbReference type="EMBL" id="QCYY01002905">
    <property type="protein sequence ID" value="ROT66674.1"/>
    <property type="molecule type" value="Genomic_DNA"/>
</dbReference>
<sequence>MFNEREIRATGYGEATSADGYGYMRYVDCNSALALLGFILFVDILRDIVEYITTARRRKRWAPSGSPWAGGRPEADILDFIADGGVKTSSRGCGDRRAAAGECRGRGVGVRVECVVLVRGRVACGVVVLVSFVGVEGAWRVEWCCVGEFVGVEGAWRVEWCCVGEFRGWRGVACVVGVVLVSFVGVEWAWRVSWCCVELCW</sequence>
<accession>A0A3R7MPA3</accession>
<name>A0A3R7MPA3_PENVA</name>
<evidence type="ECO:0000313" key="1">
    <source>
        <dbReference type="EMBL" id="ROT66674.1"/>
    </source>
</evidence>
<reference evidence="1 2" key="2">
    <citation type="submission" date="2019-01" db="EMBL/GenBank/DDBJ databases">
        <title>The decoding of complex shrimp genome reveals the adaptation for benthos swimmer, frequently molting mechanism and breeding impact on genome.</title>
        <authorList>
            <person name="Sun Y."/>
            <person name="Gao Y."/>
            <person name="Yu Y."/>
        </authorList>
    </citation>
    <scope>NUCLEOTIDE SEQUENCE [LARGE SCALE GENOMIC DNA]</scope>
    <source>
        <tissue evidence="1">Muscle</tissue>
    </source>
</reference>